<feature type="region of interest" description="Disordered" evidence="1">
    <location>
        <begin position="1"/>
        <end position="47"/>
    </location>
</feature>
<sequence>MSVDTRTALSASTFQPIEPSVTSTSPRTTRPSSGRTSKQPSERKDPGWAHYLRSRLTEGTMTNLSTLYAILGDENTKGKNQEDKTRLLKLTNSALAIQNHEKYPDYSKRYSAITPTTLNEPLTSLHGTLLGELEGMNEEDRAQAMKALSSVPRSLYPQTTKEETATGTVPGRTGRNTGDTLTRPTKPKTKRGVSFAVGTPGGTDTEEATTRTPVTREQTIEPSVEEDITQSPTTTAAPKPLKPALKRTQSTRDLTGDSRPKTSTRTRPTTNPETTAPQTTSPSTSVLPITTDIDPKWLKTSRSHFITYAGNYGFDPNPEKYQHPATGQTGWETTKGGKSKWRTTHAFNDGAYTQRQVVWEDKDDEEPEIAVTVRWERDGRATFIAEWYTEADLSDASEDKLYANFEKTVQKYFPRGLRWADLPDMGEGFTFAQGGEVDWKQVATEVAENRRSTRTTRTRRR</sequence>
<comment type="caution">
    <text evidence="2">The sequence shown here is derived from an EMBL/GenBank/DDBJ whole genome shotgun (WGS) entry which is preliminary data.</text>
</comment>
<accession>A0A4Q1BIG1</accession>
<feature type="region of interest" description="Disordered" evidence="1">
    <location>
        <begin position="150"/>
        <end position="289"/>
    </location>
</feature>
<reference evidence="2 3" key="1">
    <citation type="submission" date="2016-06" db="EMBL/GenBank/DDBJ databases">
        <title>Evolution of pathogenesis and genome organization in the Tremellales.</title>
        <authorList>
            <person name="Cuomo C."/>
            <person name="Litvintseva A."/>
            <person name="Heitman J."/>
            <person name="Chen Y."/>
            <person name="Sun S."/>
            <person name="Springer D."/>
            <person name="Dromer F."/>
            <person name="Young S."/>
            <person name="Zeng Q."/>
            <person name="Chapman S."/>
            <person name="Gujja S."/>
            <person name="Saif S."/>
            <person name="Birren B."/>
        </authorList>
    </citation>
    <scope>NUCLEOTIDE SEQUENCE [LARGE SCALE GENOMIC DNA]</scope>
    <source>
        <strain evidence="2 3">ATCC 28783</strain>
    </source>
</reference>
<evidence type="ECO:0000256" key="1">
    <source>
        <dbReference type="SAM" id="MobiDB-lite"/>
    </source>
</evidence>
<gene>
    <name evidence="2" type="ORF">M231_05373</name>
</gene>
<dbReference type="Proteomes" id="UP000289152">
    <property type="component" value="Unassembled WGS sequence"/>
</dbReference>
<dbReference type="AlphaFoldDB" id="A0A4Q1BIG1"/>
<proteinExistence type="predicted"/>
<dbReference type="VEuPathDB" id="FungiDB:TREMEDRAFT_59244"/>
<dbReference type="EMBL" id="SDIL01000070">
    <property type="protein sequence ID" value="RXK37386.1"/>
    <property type="molecule type" value="Genomic_DNA"/>
</dbReference>
<feature type="compositionally biased region" description="Low complexity" evidence="1">
    <location>
        <begin position="19"/>
        <end position="37"/>
    </location>
</feature>
<feature type="compositionally biased region" description="Low complexity" evidence="1">
    <location>
        <begin position="232"/>
        <end position="243"/>
    </location>
</feature>
<keyword evidence="3" id="KW-1185">Reference proteome</keyword>
<name>A0A4Q1BIG1_TREME</name>
<evidence type="ECO:0000313" key="3">
    <source>
        <dbReference type="Proteomes" id="UP000289152"/>
    </source>
</evidence>
<organism evidence="2 3">
    <name type="scientific">Tremella mesenterica</name>
    <name type="common">Jelly fungus</name>
    <dbReference type="NCBI Taxonomy" id="5217"/>
    <lineage>
        <taxon>Eukaryota</taxon>
        <taxon>Fungi</taxon>
        <taxon>Dikarya</taxon>
        <taxon>Basidiomycota</taxon>
        <taxon>Agaricomycotina</taxon>
        <taxon>Tremellomycetes</taxon>
        <taxon>Tremellales</taxon>
        <taxon>Tremellaceae</taxon>
        <taxon>Tremella</taxon>
    </lineage>
</organism>
<evidence type="ECO:0000313" key="2">
    <source>
        <dbReference type="EMBL" id="RXK37386.1"/>
    </source>
</evidence>
<feature type="compositionally biased region" description="Polar residues" evidence="1">
    <location>
        <begin position="1"/>
        <end position="15"/>
    </location>
</feature>
<protein>
    <submittedName>
        <fullName evidence="2">Uncharacterized protein</fullName>
    </submittedName>
</protein>
<feature type="compositionally biased region" description="Low complexity" evidence="1">
    <location>
        <begin position="261"/>
        <end position="285"/>
    </location>
</feature>
<feature type="compositionally biased region" description="Polar residues" evidence="1">
    <location>
        <begin position="210"/>
        <end position="221"/>
    </location>
</feature>
<dbReference type="InParanoid" id="A0A4Q1BIG1"/>